<dbReference type="Proteomes" id="UP000190648">
    <property type="component" value="Unassembled WGS sequence"/>
</dbReference>
<proteinExistence type="predicted"/>
<name>A0A1V4JUS8_PATFA</name>
<reference evidence="1 2" key="1">
    <citation type="submission" date="2016-02" db="EMBL/GenBank/DDBJ databases">
        <title>Band-tailed pigeon sequencing and assembly.</title>
        <authorList>
            <person name="Soares A.E."/>
            <person name="Novak B.J."/>
            <person name="Rice E.S."/>
            <person name="O'Connell B."/>
            <person name="Chang D."/>
            <person name="Weber S."/>
            <person name="Shapiro B."/>
        </authorList>
    </citation>
    <scope>NUCLEOTIDE SEQUENCE [LARGE SCALE GENOMIC DNA]</scope>
    <source>
        <strain evidence="1">BTP2013</strain>
        <tissue evidence="1">Blood</tissue>
    </source>
</reference>
<keyword evidence="2" id="KW-1185">Reference proteome</keyword>
<comment type="caution">
    <text evidence="1">The sequence shown here is derived from an EMBL/GenBank/DDBJ whole genome shotgun (WGS) entry which is preliminary data.</text>
</comment>
<dbReference type="AlphaFoldDB" id="A0A1V4JUS8"/>
<evidence type="ECO:0000313" key="2">
    <source>
        <dbReference type="Proteomes" id="UP000190648"/>
    </source>
</evidence>
<protein>
    <submittedName>
        <fullName evidence="1">Uncharacterized protein</fullName>
    </submittedName>
</protein>
<dbReference type="EMBL" id="LSYS01006159">
    <property type="protein sequence ID" value="OPJ75874.1"/>
    <property type="molecule type" value="Genomic_DNA"/>
</dbReference>
<evidence type="ECO:0000313" key="1">
    <source>
        <dbReference type="EMBL" id="OPJ75874.1"/>
    </source>
</evidence>
<sequence>MTKDRGIASTWSQLSLLEDIGAERSQHFPSCPREERCCPVTALAPKVDVVLPVQTDAQTSGEVDLDLLNFLFGRKNLHLPAAELSWSSLPPMR</sequence>
<accession>A0A1V4JUS8</accession>
<organism evidence="1 2">
    <name type="scientific">Patagioenas fasciata monilis</name>
    <dbReference type="NCBI Taxonomy" id="372326"/>
    <lineage>
        <taxon>Eukaryota</taxon>
        <taxon>Metazoa</taxon>
        <taxon>Chordata</taxon>
        <taxon>Craniata</taxon>
        <taxon>Vertebrata</taxon>
        <taxon>Euteleostomi</taxon>
        <taxon>Archelosauria</taxon>
        <taxon>Archosauria</taxon>
        <taxon>Dinosauria</taxon>
        <taxon>Saurischia</taxon>
        <taxon>Theropoda</taxon>
        <taxon>Coelurosauria</taxon>
        <taxon>Aves</taxon>
        <taxon>Neognathae</taxon>
        <taxon>Neoaves</taxon>
        <taxon>Columbimorphae</taxon>
        <taxon>Columbiformes</taxon>
        <taxon>Columbidae</taxon>
        <taxon>Patagioenas</taxon>
    </lineage>
</organism>
<gene>
    <name evidence="1" type="ORF">AV530_012018</name>
</gene>